<feature type="transmembrane region" description="Helical" evidence="1">
    <location>
        <begin position="21"/>
        <end position="38"/>
    </location>
</feature>
<keyword evidence="1" id="KW-1133">Transmembrane helix</keyword>
<dbReference type="Proteomes" id="UP001235064">
    <property type="component" value="Unassembled WGS sequence"/>
</dbReference>
<proteinExistence type="predicted"/>
<gene>
    <name evidence="2" type="ORF">QSV35_15890</name>
</gene>
<evidence type="ECO:0000313" key="2">
    <source>
        <dbReference type="EMBL" id="MDL9980821.1"/>
    </source>
</evidence>
<evidence type="ECO:0008006" key="4">
    <source>
        <dbReference type="Google" id="ProtNLM"/>
    </source>
</evidence>
<dbReference type="EMBL" id="JASXSZ010000005">
    <property type="protein sequence ID" value="MDL9980821.1"/>
    <property type="molecule type" value="Genomic_DNA"/>
</dbReference>
<keyword evidence="3" id="KW-1185">Reference proteome</keyword>
<organism evidence="2 3">
    <name type="scientific">Microbacterium candidum</name>
    <dbReference type="NCBI Taxonomy" id="3041922"/>
    <lineage>
        <taxon>Bacteria</taxon>
        <taxon>Bacillati</taxon>
        <taxon>Actinomycetota</taxon>
        <taxon>Actinomycetes</taxon>
        <taxon>Micrococcales</taxon>
        <taxon>Microbacteriaceae</taxon>
        <taxon>Microbacterium</taxon>
    </lineage>
</organism>
<dbReference type="RefSeq" id="WP_286289778.1">
    <property type="nucleotide sequence ID" value="NZ_JASXSZ010000005.1"/>
</dbReference>
<evidence type="ECO:0000313" key="3">
    <source>
        <dbReference type="Proteomes" id="UP001235064"/>
    </source>
</evidence>
<sequence length="169" mass="17381">MSDADLHITPRVGRILTSEEAIYGLILVSGMLAVSAAAKETAWDTLAVVVVTVVVFFAAHVYAGTLGRLAATSGHAGVKASLGAAASHSVGMVYASLPAIIFLVLGATRAIDDVLAEWAALIANTIMLGVLGWIAVAGWTKHWAPRILSALVTAAFGGILILLKAVVTH</sequence>
<feature type="transmembrane region" description="Helical" evidence="1">
    <location>
        <begin position="118"/>
        <end position="140"/>
    </location>
</feature>
<keyword evidence="1" id="KW-0812">Transmembrane</keyword>
<feature type="transmembrane region" description="Helical" evidence="1">
    <location>
        <begin position="45"/>
        <end position="65"/>
    </location>
</feature>
<comment type="caution">
    <text evidence="2">The sequence shown here is derived from an EMBL/GenBank/DDBJ whole genome shotgun (WGS) entry which is preliminary data.</text>
</comment>
<protein>
    <recommendedName>
        <fullName evidence="4">Yip1 domain-containing protein</fullName>
    </recommendedName>
</protein>
<feature type="transmembrane region" description="Helical" evidence="1">
    <location>
        <begin position="85"/>
        <end position="106"/>
    </location>
</feature>
<name>A0ABT7N2C3_9MICO</name>
<accession>A0ABT7N2C3</accession>
<evidence type="ECO:0000256" key="1">
    <source>
        <dbReference type="SAM" id="Phobius"/>
    </source>
</evidence>
<reference evidence="2 3" key="1">
    <citation type="submission" date="2023-06" db="EMBL/GenBank/DDBJ databases">
        <title>Microbacterium sp. nov., isolated from a waste landfill.</title>
        <authorList>
            <person name="Wen W."/>
        </authorList>
    </citation>
    <scope>NUCLEOTIDE SEQUENCE [LARGE SCALE GENOMIC DNA]</scope>
    <source>
        <strain evidence="2 3">ASV49</strain>
    </source>
</reference>
<feature type="transmembrane region" description="Helical" evidence="1">
    <location>
        <begin position="146"/>
        <end position="167"/>
    </location>
</feature>
<keyword evidence="1" id="KW-0472">Membrane</keyword>